<feature type="active site" description="Proton donor" evidence="3">
    <location>
        <position position="82"/>
    </location>
</feature>
<proteinExistence type="inferred from homology"/>
<dbReference type="Gene3D" id="1.10.8.1080">
    <property type="match status" value="1"/>
</dbReference>
<evidence type="ECO:0000313" key="6">
    <source>
        <dbReference type="Proteomes" id="UP001597079"/>
    </source>
</evidence>
<dbReference type="PANTHER" id="PTHR10088:SF4">
    <property type="entry name" value="GLUCOKINASE REGULATORY PROTEIN"/>
    <property type="match status" value="1"/>
</dbReference>
<evidence type="ECO:0000256" key="2">
    <source>
        <dbReference type="ARBA" id="ARBA00023277"/>
    </source>
</evidence>
<comment type="function">
    <text evidence="3">Specifically catalyzes the cleavage of the D-lactyl ether substituent of MurNAc 6-phosphate, producing GlcNAc 6-phosphate and D-lactate.</text>
</comment>
<accession>A0ABW4JJ18</accession>
<dbReference type="InterPro" id="IPR005486">
    <property type="entry name" value="Glucokinase_regulatory_CS"/>
</dbReference>
<keyword evidence="1 3" id="KW-0456">Lyase</keyword>
<protein>
    <recommendedName>
        <fullName evidence="3">N-acetylmuramic acid 6-phosphate etherase</fullName>
        <shortName evidence="3">MurNAc-6-P etherase</shortName>
        <ecNumber evidence="3">4.2.1.126</ecNumber>
    </recommendedName>
    <alternativeName>
        <fullName evidence="3">N-acetylmuramic acid 6-phosphate hydrolase</fullName>
    </alternativeName>
    <alternativeName>
        <fullName evidence="3">N-acetylmuramic acid 6-phosphate lyase</fullName>
    </alternativeName>
</protein>
<sequence length="301" mass="31651">MLEQLHTEQPNPASERLDASSSLEIITLMNQADKTVPLAVEGVLPIIAIAIDAIVDHLKQGGRLFYVGAGTSGRLGVLDAAECPPTFSAPPELVQAVMAGGQHSVFQATENAEDDPAAGADALAQRQLTALDAIVGLSASGRTPFVIGAIDYAKSVGALTIALCCNPHSSIGTRADIAIDVDTGPEVLMGSTRLKAGTAQKMVLNMLSTGVMVKMGKVYKNLMVDLKATNYKLIERSKRIIMLATGVSYEMADATLATADGQVKQAILMLEKDVSAQVAARRLEQADGHLREALLMEEDAG</sequence>
<feature type="active site" evidence="3">
    <location>
        <position position="113"/>
    </location>
</feature>
<dbReference type="GO" id="GO:0016829">
    <property type="term" value="F:lyase activity"/>
    <property type="evidence" value="ECO:0007669"/>
    <property type="project" value="UniProtKB-KW"/>
</dbReference>
<dbReference type="PROSITE" id="PS01272">
    <property type="entry name" value="GCKR"/>
    <property type="match status" value="1"/>
</dbReference>
<dbReference type="EC" id="4.2.1.126" evidence="3"/>
<comment type="caution">
    <text evidence="5">The sequence shown here is derived from an EMBL/GenBank/DDBJ whole genome shotgun (WGS) entry which is preliminary data.</text>
</comment>
<evidence type="ECO:0000256" key="1">
    <source>
        <dbReference type="ARBA" id="ARBA00023239"/>
    </source>
</evidence>
<dbReference type="NCBIfam" id="NF009222">
    <property type="entry name" value="PRK12570.1"/>
    <property type="match status" value="1"/>
</dbReference>
<comment type="catalytic activity">
    <reaction evidence="3">
        <text>N-acetyl-D-muramate 6-phosphate + H2O = N-acetyl-D-glucosamine 6-phosphate + (R)-lactate</text>
        <dbReference type="Rhea" id="RHEA:26410"/>
        <dbReference type="ChEBI" id="CHEBI:15377"/>
        <dbReference type="ChEBI" id="CHEBI:16004"/>
        <dbReference type="ChEBI" id="CHEBI:57513"/>
        <dbReference type="ChEBI" id="CHEBI:58722"/>
        <dbReference type="EC" id="4.2.1.126"/>
    </reaction>
</comment>
<dbReference type="NCBIfam" id="NF003915">
    <property type="entry name" value="PRK05441.1"/>
    <property type="match status" value="1"/>
</dbReference>
<dbReference type="Pfam" id="PF22645">
    <property type="entry name" value="GKRP_SIS_N"/>
    <property type="match status" value="1"/>
</dbReference>
<dbReference type="NCBIfam" id="TIGR00274">
    <property type="entry name" value="N-acetylmuramic acid 6-phosphate etherase"/>
    <property type="match status" value="1"/>
</dbReference>
<evidence type="ECO:0000256" key="3">
    <source>
        <dbReference type="HAMAP-Rule" id="MF_00068"/>
    </source>
</evidence>
<dbReference type="Proteomes" id="UP001597079">
    <property type="component" value="Unassembled WGS sequence"/>
</dbReference>
<dbReference type="InterPro" id="IPR000408">
    <property type="entry name" value="Reg_chr_condens"/>
</dbReference>
<dbReference type="SUPFAM" id="SSF53697">
    <property type="entry name" value="SIS domain"/>
    <property type="match status" value="1"/>
</dbReference>
<comment type="pathway">
    <text evidence="3">Amino-sugar metabolism; N-acetylmuramate degradation.</text>
</comment>
<dbReference type="EMBL" id="JBHUCX010000029">
    <property type="protein sequence ID" value="MFD1675528.1"/>
    <property type="molecule type" value="Genomic_DNA"/>
</dbReference>
<dbReference type="PANTHER" id="PTHR10088">
    <property type="entry name" value="GLUCOKINASE REGULATORY PROTEIN"/>
    <property type="match status" value="1"/>
</dbReference>
<dbReference type="HAMAP" id="MF_00068">
    <property type="entry name" value="MurQ"/>
    <property type="match status" value="1"/>
</dbReference>
<dbReference type="InterPro" id="IPR040190">
    <property type="entry name" value="MURQ/GCKR"/>
</dbReference>
<keyword evidence="6" id="KW-1185">Reference proteome</keyword>
<dbReference type="CDD" id="cd05007">
    <property type="entry name" value="SIS_Etherase"/>
    <property type="match status" value="1"/>
</dbReference>
<dbReference type="Gene3D" id="3.40.50.10490">
    <property type="entry name" value="Glucose-6-phosphate isomerase like protein, domain 1"/>
    <property type="match status" value="1"/>
</dbReference>
<keyword evidence="2 3" id="KW-0119">Carbohydrate metabolism</keyword>
<dbReference type="InterPro" id="IPR046348">
    <property type="entry name" value="SIS_dom_sf"/>
</dbReference>
<name>A0ABW4JJ18_9BACL</name>
<dbReference type="InterPro" id="IPR005488">
    <property type="entry name" value="Etherase_MurQ"/>
</dbReference>
<dbReference type="PROSITE" id="PS50012">
    <property type="entry name" value="RCC1_3"/>
    <property type="match status" value="1"/>
</dbReference>
<comment type="similarity">
    <text evidence="3">Belongs to the GCKR-like family. MurNAc-6-P etherase subfamily.</text>
</comment>
<dbReference type="PROSITE" id="PS51464">
    <property type="entry name" value="SIS"/>
    <property type="match status" value="1"/>
</dbReference>
<evidence type="ECO:0000259" key="4">
    <source>
        <dbReference type="PROSITE" id="PS51464"/>
    </source>
</evidence>
<comment type="subunit">
    <text evidence="3">Homodimer.</text>
</comment>
<reference evidence="6" key="1">
    <citation type="journal article" date="2019" name="Int. J. Syst. Evol. Microbiol.">
        <title>The Global Catalogue of Microorganisms (GCM) 10K type strain sequencing project: providing services to taxonomists for standard genome sequencing and annotation.</title>
        <authorList>
            <consortium name="The Broad Institute Genomics Platform"/>
            <consortium name="The Broad Institute Genome Sequencing Center for Infectious Disease"/>
            <person name="Wu L."/>
            <person name="Ma J."/>
        </authorList>
    </citation>
    <scope>NUCLEOTIDE SEQUENCE [LARGE SCALE GENOMIC DNA]</scope>
    <source>
        <strain evidence="6">CGMCC 1.12286</strain>
    </source>
</reference>
<comment type="miscellaneous">
    <text evidence="3">A lyase-type mechanism (elimination/hydration) is suggested for the cleavage of the lactyl ether bond of MurNAc 6-phosphate, with the formation of an alpha,beta-unsaturated aldehyde intermediate with (E)-stereochemistry, followed by the syn addition of water to give product.</text>
</comment>
<dbReference type="RefSeq" id="WP_377943408.1">
    <property type="nucleotide sequence ID" value="NZ_JBHUCX010000029.1"/>
</dbReference>
<organism evidence="5 6">
    <name type="scientific">Alicyclobacillus fodiniaquatilis</name>
    <dbReference type="NCBI Taxonomy" id="1661150"/>
    <lineage>
        <taxon>Bacteria</taxon>
        <taxon>Bacillati</taxon>
        <taxon>Bacillota</taxon>
        <taxon>Bacilli</taxon>
        <taxon>Bacillales</taxon>
        <taxon>Alicyclobacillaceae</taxon>
        <taxon>Alicyclobacillus</taxon>
    </lineage>
</organism>
<dbReference type="InterPro" id="IPR001347">
    <property type="entry name" value="SIS_dom"/>
</dbReference>
<gene>
    <name evidence="3 5" type="primary">murQ</name>
    <name evidence="5" type="ORF">ACFSB2_12570</name>
</gene>
<feature type="domain" description="SIS" evidence="4">
    <location>
        <begin position="54"/>
        <end position="217"/>
    </location>
</feature>
<evidence type="ECO:0000313" key="5">
    <source>
        <dbReference type="EMBL" id="MFD1675528.1"/>
    </source>
</evidence>